<feature type="compositionally biased region" description="Acidic residues" evidence="2">
    <location>
        <begin position="382"/>
        <end position="396"/>
    </location>
</feature>
<feature type="non-terminal residue" evidence="4">
    <location>
        <position position="1253"/>
    </location>
</feature>
<feature type="region of interest" description="Disordered" evidence="2">
    <location>
        <begin position="869"/>
        <end position="890"/>
    </location>
</feature>
<evidence type="ECO:0000313" key="5">
    <source>
        <dbReference type="Proteomes" id="UP000053328"/>
    </source>
</evidence>
<dbReference type="PANTHER" id="PTHR13710:SF154">
    <property type="entry name" value="RECQ HELICASE, PUTATIVE (AFU_ORTHOLOGUE AFUA_6G14720)-RELATED"/>
    <property type="match status" value="1"/>
</dbReference>
<evidence type="ECO:0000256" key="1">
    <source>
        <dbReference type="ARBA" id="ARBA00005446"/>
    </source>
</evidence>
<dbReference type="GO" id="GO:0005524">
    <property type="term" value="F:ATP binding"/>
    <property type="evidence" value="ECO:0007669"/>
    <property type="project" value="InterPro"/>
</dbReference>
<feature type="domain" description="Helicase ATP-binding" evidence="3">
    <location>
        <begin position="1038"/>
        <end position="1195"/>
    </location>
</feature>
<evidence type="ECO:0000313" key="4">
    <source>
        <dbReference type="EMBL" id="KIW21687.1"/>
    </source>
</evidence>
<dbReference type="GO" id="GO:0009378">
    <property type="term" value="F:four-way junction helicase activity"/>
    <property type="evidence" value="ECO:0007669"/>
    <property type="project" value="TreeGrafter"/>
</dbReference>
<proteinExistence type="inferred from homology"/>
<dbReference type="InterPro" id="IPR027417">
    <property type="entry name" value="P-loop_NTPase"/>
</dbReference>
<gene>
    <name evidence="4" type="ORF">PV08_02267</name>
</gene>
<organism evidence="4 5">
    <name type="scientific">Exophiala spinifera</name>
    <dbReference type="NCBI Taxonomy" id="91928"/>
    <lineage>
        <taxon>Eukaryota</taxon>
        <taxon>Fungi</taxon>
        <taxon>Dikarya</taxon>
        <taxon>Ascomycota</taxon>
        <taxon>Pezizomycotina</taxon>
        <taxon>Eurotiomycetes</taxon>
        <taxon>Chaetothyriomycetidae</taxon>
        <taxon>Chaetothyriales</taxon>
        <taxon>Herpotrichiellaceae</taxon>
        <taxon>Exophiala</taxon>
    </lineage>
</organism>
<dbReference type="SUPFAM" id="SSF52540">
    <property type="entry name" value="P-loop containing nucleoside triphosphate hydrolases"/>
    <property type="match status" value="1"/>
</dbReference>
<evidence type="ECO:0000256" key="2">
    <source>
        <dbReference type="SAM" id="MobiDB-lite"/>
    </source>
</evidence>
<sequence length="1253" mass="143479">MNFSWKLPSHNRPTPHAYAIPTHDTPPPPPTNIVVTELDDPILYNRVYRVLICTTHHYALRNLARHLLNEHTLPPRRRKEIIAAHADDDCVSPEQIESPIELVDPIKGLAAPVTVYQCQASICRVIQGNHDNIRKHANREHGWRKSRDQPTYWNIVQAQTFFTSRNLIKYFVVRTDHGETHHLDANQSTLNVDHSVPRLALQRTPSHLHKEEVERIKLEWSAARARYDEKLKVMDEETLKQDRTGWYKHTEWPEHLAKRSLRFLAHASRLPDRDEVVLHEAVRVLDLVLQCAVVGLSTLEQELRRWLRSAKQGEPDVRPFSRLQEPNSQDRYHGYMRRFLCLVLRVWLSSQDPQQLDQPNSSSSPESRPDPIIETHETLSESVDDSEDDKEEDDDQGIALSSESEDESETVDREKSIDPMKDARELFPWQGEQWTLVSQLYDQLTSSETTSNVDLEEISPADKASMQAMLRVFQSFIFQKVGGQQFKSGLIHFLAVLGIDEDNNRLRRASDFSYVLAGVVYCVRLLGVEILLPSQHRDEQEDNDDVRERFLEQRRQYLADGSGTPMSKMLSLLAYSKHIAMDTGNAGSVSWSRDKKTLYFRGRAIEIALFRKMIVDAIGRAEDMLWRDLMWVEDVQDRFEVDLHSLVDDVTFTRRGISFINKSSNGLSHGLDWMLERMLSQPPTQRLRTQGHWRARRIRRYLRRVDDFLRLLLFCVHTTSGQPARGTEITSIRFQNGCLQDRNVFVIDGQVVIVTRYHKSQSQYDRPKVVPRFTPWRVGQMTVIYLAFARRLREHLLVQVEGQGWSDHIWCHDKGIWDTDRMTRIIRQETAMGIGHGYTTLDYRHIAVSIGRVTVGESFASGYKEEIGEVEEPEVDEESGLDLQSGRGEKQGSLKYGVPVDIIAYLSVRSLETFRPLSEGWHQFLGLKSTAVTELRPANLATKTSKRARTLTSANENPPALWRPPFASTSSLVCHQPSSAESPGHEGTVRLAHATGIATVRHEEREAQVAQAMRRLFGGDATGHAQPFRSREQEEGVEAVLRQESPVVVVLPTGGGKTVLAMVPALLDAEGVTVLVAPFRALVDDMVRRFRQAGIDCREWRFGEVNPATVVVVSADIAASYGFLSYARELQRQGFLRRIFIDECHLTFTSSDWRPKLWQLRQLRTLSCPMILLTATLPPLLVFELEEVMLVRNARLIRGSTIRAQHRYQVQTCRPGALLAEAVRLCLRRKPHLRRQKGVVYCLAREDCRGLAE</sequence>
<dbReference type="GO" id="GO:0005737">
    <property type="term" value="C:cytoplasm"/>
    <property type="evidence" value="ECO:0007669"/>
    <property type="project" value="TreeGrafter"/>
</dbReference>
<dbReference type="GO" id="GO:0000724">
    <property type="term" value="P:double-strand break repair via homologous recombination"/>
    <property type="evidence" value="ECO:0007669"/>
    <property type="project" value="TreeGrafter"/>
</dbReference>
<feature type="compositionally biased region" description="Polar residues" evidence="2">
    <location>
        <begin position="353"/>
        <end position="366"/>
    </location>
</feature>
<dbReference type="GeneID" id="27329350"/>
<feature type="region of interest" description="Disordered" evidence="2">
    <location>
        <begin position="943"/>
        <end position="964"/>
    </location>
</feature>
<protein>
    <recommendedName>
        <fullName evidence="3">Helicase ATP-binding domain-containing protein</fullName>
    </recommendedName>
</protein>
<dbReference type="Gene3D" id="3.40.50.300">
    <property type="entry name" value="P-loop containing nucleotide triphosphate hydrolases"/>
    <property type="match status" value="1"/>
</dbReference>
<name>A0A0D2AA93_9EURO</name>
<dbReference type="EMBL" id="KN847492">
    <property type="protein sequence ID" value="KIW21687.1"/>
    <property type="molecule type" value="Genomic_DNA"/>
</dbReference>
<dbReference type="Pfam" id="PF00270">
    <property type="entry name" value="DEAD"/>
    <property type="match status" value="1"/>
</dbReference>
<accession>A0A0D2AA93</accession>
<dbReference type="PROSITE" id="PS51192">
    <property type="entry name" value="HELICASE_ATP_BIND_1"/>
    <property type="match status" value="1"/>
</dbReference>
<dbReference type="PANTHER" id="PTHR13710">
    <property type="entry name" value="DNA HELICASE RECQ FAMILY MEMBER"/>
    <property type="match status" value="1"/>
</dbReference>
<evidence type="ECO:0000259" key="3">
    <source>
        <dbReference type="PROSITE" id="PS51192"/>
    </source>
</evidence>
<dbReference type="InterPro" id="IPR014001">
    <property type="entry name" value="Helicase_ATP-bd"/>
</dbReference>
<keyword evidence="5" id="KW-1185">Reference proteome</keyword>
<dbReference type="GO" id="GO:0003676">
    <property type="term" value="F:nucleic acid binding"/>
    <property type="evidence" value="ECO:0007669"/>
    <property type="project" value="InterPro"/>
</dbReference>
<feature type="compositionally biased region" description="Acidic residues" evidence="2">
    <location>
        <begin position="869"/>
        <end position="880"/>
    </location>
</feature>
<feature type="region of interest" description="Disordered" evidence="2">
    <location>
        <begin position="378"/>
        <end position="417"/>
    </location>
</feature>
<dbReference type="Proteomes" id="UP000053328">
    <property type="component" value="Unassembled WGS sequence"/>
</dbReference>
<dbReference type="STRING" id="91928.A0A0D2AA93"/>
<dbReference type="VEuPathDB" id="FungiDB:PV08_02267"/>
<dbReference type="InterPro" id="IPR011545">
    <property type="entry name" value="DEAD/DEAH_box_helicase_dom"/>
</dbReference>
<dbReference type="HOGENOM" id="CLU_001104_5_2_1"/>
<dbReference type="RefSeq" id="XP_016241903.1">
    <property type="nucleotide sequence ID" value="XM_016376627.1"/>
</dbReference>
<dbReference type="GO" id="GO:0043138">
    <property type="term" value="F:3'-5' DNA helicase activity"/>
    <property type="evidence" value="ECO:0007669"/>
    <property type="project" value="TreeGrafter"/>
</dbReference>
<feature type="region of interest" description="Disordered" evidence="2">
    <location>
        <begin position="353"/>
        <end position="372"/>
    </location>
</feature>
<dbReference type="OrthoDB" id="4365774at2759"/>
<dbReference type="Pfam" id="PF12013">
    <property type="entry name" value="OrsD"/>
    <property type="match status" value="1"/>
</dbReference>
<dbReference type="SMART" id="SM00487">
    <property type="entry name" value="DEXDc"/>
    <property type="match status" value="1"/>
</dbReference>
<dbReference type="AlphaFoldDB" id="A0A0D2AA93"/>
<dbReference type="GO" id="GO:0005694">
    <property type="term" value="C:chromosome"/>
    <property type="evidence" value="ECO:0007669"/>
    <property type="project" value="TreeGrafter"/>
</dbReference>
<dbReference type="InterPro" id="IPR022698">
    <property type="entry name" value="OrsD"/>
</dbReference>
<reference evidence="4 5" key="1">
    <citation type="submission" date="2015-01" db="EMBL/GenBank/DDBJ databases">
        <title>The Genome Sequence of Exophiala spinifera CBS89968.</title>
        <authorList>
            <consortium name="The Broad Institute Genomics Platform"/>
            <person name="Cuomo C."/>
            <person name="de Hoog S."/>
            <person name="Gorbushina A."/>
            <person name="Stielow B."/>
            <person name="Teixiera M."/>
            <person name="Abouelleil A."/>
            <person name="Chapman S.B."/>
            <person name="Priest M."/>
            <person name="Young S.K."/>
            <person name="Wortman J."/>
            <person name="Nusbaum C."/>
            <person name="Birren B."/>
        </authorList>
    </citation>
    <scope>NUCLEOTIDE SEQUENCE [LARGE SCALE GENOMIC DNA]</scope>
    <source>
        <strain evidence="4 5">CBS 89968</strain>
    </source>
</reference>
<comment type="similarity">
    <text evidence="1">Belongs to the helicase family. RecQ subfamily.</text>
</comment>